<gene>
    <name evidence="3" type="ORF">AG1IA_04639</name>
</gene>
<dbReference type="Gene3D" id="3.40.50.1820">
    <property type="entry name" value="alpha/beta hydrolase"/>
    <property type="match status" value="2"/>
</dbReference>
<dbReference type="HOGENOM" id="CLU_327644_0_0_1"/>
<organism evidence="3 4">
    <name type="scientific">Thanatephorus cucumeris (strain AG1-IA)</name>
    <name type="common">Rice sheath blight fungus</name>
    <name type="synonym">Rhizoctonia solani</name>
    <dbReference type="NCBI Taxonomy" id="983506"/>
    <lineage>
        <taxon>Eukaryota</taxon>
        <taxon>Fungi</taxon>
        <taxon>Dikarya</taxon>
        <taxon>Basidiomycota</taxon>
        <taxon>Agaricomycotina</taxon>
        <taxon>Agaricomycetes</taxon>
        <taxon>Cantharellales</taxon>
        <taxon>Ceratobasidiaceae</taxon>
        <taxon>Rhizoctonia</taxon>
        <taxon>Rhizoctonia solani AG-1</taxon>
    </lineage>
</organism>
<keyword evidence="4" id="KW-1185">Reference proteome</keyword>
<evidence type="ECO:0000259" key="2">
    <source>
        <dbReference type="Pfam" id="PF12146"/>
    </source>
</evidence>
<dbReference type="OrthoDB" id="8119704at2759"/>
<name>L8WYB2_THACA</name>
<dbReference type="Pfam" id="PF12146">
    <property type="entry name" value="Hydrolase_4"/>
    <property type="match status" value="1"/>
</dbReference>
<feature type="domain" description="AB hydrolase-1" evidence="1">
    <location>
        <begin position="566"/>
        <end position="808"/>
    </location>
</feature>
<protein>
    <submittedName>
        <fullName evidence="3">Alpha/beta hydrolase family domain-containing protein</fullName>
    </submittedName>
</protein>
<dbReference type="Proteomes" id="UP000011668">
    <property type="component" value="Unassembled WGS sequence"/>
</dbReference>
<dbReference type="AlphaFoldDB" id="L8WYB2"/>
<evidence type="ECO:0000313" key="4">
    <source>
        <dbReference type="Proteomes" id="UP000011668"/>
    </source>
</evidence>
<dbReference type="PANTHER" id="PTHR43194:SF2">
    <property type="entry name" value="PEROXISOMAL MEMBRANE PROTEIN LPX1"/>
    <property type="match status" value="1"/>
</dbReference>
<dbReference type="GO" id="GO:0016787">
    <property type="term" value="F:hydrolase activity"/>
    <property type="evidence" value="ECO:0007669"/>
    <property type="project" value="UniProtKB-KW"/>
</dbReference>
<dbReference type="InterPro" id="IPR029058">
    <property type="entry name" value="AB_hydrolase_fold"/>
</dbReference>
<dbReference type="PANTHER" id="PTHR43194">
    <property type="entry name" value="HYDROLASE ALPHA/BETA FOLD FAMILY"/>
    <property type="match status" value="1"/>
</dbReference>
<dbReference type="InterPro" id="IPR022742">
    <property type="entry name" value="Hydrolase_4"/>
</dbReference>
<dbReference type="InterPro" id="IPR000073">
    <property type="entry name" value="AB_hydrolase_1"/>
</dbReference>
<accession>L8WYB2</accession>
<reference evidence="3 4" key="1">
    <citation type="journal article" date="2013" name="Nat. Commun.">
        <title>The evolution and pathogenic mechanisms of the rice sheath blight pathogen.</title>
        <authorList>
            <person name="Zheng A."/>
            <person name="Lin R."/>
            <person name="Xu L."/>
            <person name="Qin P."/>
            <person name="Tang C."/>
            <person name="Ai P."/>
            <person name="Zhang D."/>
            <person name="Liu Y."/>
            <person name="Sun Z."/>
            <person name="Feng H."/>
            <person name="Wang Y."/>
            <person name="Chen Y."/>
            <person name="Liang X."/>
            <person name="Fu R."/>
            <person name="Li Q."/>
            <person name="Zhang J."/>
            <person name="Yu X."/>
            <person name="Xie Z."/>
            <person name="Ding L."/>
            <person name="Guan P."/>
            <person name="Tang J."/>
            <person name="Liang Y."/>
            <person name="Wang S."/>
            <person name="Deng Q."/>
            <person name="Li S."/>
            <person name="Zhu J."/>
            <person name="Wang L."/>
            <person name="Liu H."/>
            <person name="Li P."/>
        </authorList>
    </citation>
    <scope>NUCLEOTIDE SEQUENCE [LARGE SCALE GENOMIC DNA]</scope>
    <source>
        <strain evidence="4">AG-1 IA</strain>
    </source>
</reference>
<keyword evidence="3" id="KW-0378">Hydrolase</keyword>
<feature type="domain" description="Serine aminopeptidase S33" evidence="2">
    <location>
        <begin position="116"/>
        <end position="210"/>
    </location>
</feature>
<evidence type="ECO:0000313" key="3">
    <source>
        <dbReference type="EMBL" id="ELU41334.1"/>
    </source>
</evidence>
<dbReference type="SUPFAM" id="SSF53474">
    <property type="entry name" value="alpha/beta-Hydrolases"/>
    <property type="match status" value="2"/>
</dbReference>
<dbReference type="STRING" id="983506.L8WYB2"/>
<proteinExistence type="predicted"/>
<evidence type="ECO:0000259" key="1">
    <source>
        <dbReference type="Pfam" id="PF00561"/>
    </source>
</evidence>
<comment type="caution">
    <text evidence="3">The sequence shown here is derived from an EMBL/GenBank/DDBJ whole genome shotgun (WGS) entry which is preliminary data.</text>
</comment>
<dbReference type="InterPro" id="IPR050228">
    <property type="entry name" value="Carboxylesterase_BioH"/>
</dbReference>
<dbReference type="EMBL" id="AFRT01001080">
    <property type="protein sequence ID" value="ELU41334.1"/>
    <property type="molecule type" value="Genomic_DNA"/>
</dbReference>
<dbReference type="Pfam" id="PF00561">
    <property type="entry name" value="Abhydrolase_1"/>
    <property type="match status" value="1"/>
</dbReference>
<sequence length="878" mass="97370">MQDRRRCVLQLVRVAPARDLSSPWHRHRYATALPPRGTGDDPAIMAARYDVRSKLVRTVPSEYIISPNPDPNDPKLPTPPIGTCRHYLSTPAGHLEILYALPGHATIDSSVEESWKAPVLFLHGGFGSANCYSNFLPWFAERGRPAYSLSVRGHGRSWRPSYWTLYFAPKDVFAEDVIAALKFIRKRHANVGPITLVGHSAGGGLAQYIVGNGRAEGVRNLYHPRTALSSTKLVHRAFFSPNYPIEKVQAFEAEMAPFESMSWPMGMMFPFVSPMRVLNNLGIHGSKTPLLTIAGAQDTLVSVPIMRRLAHLYAATSIGIYSNTTKTKRKLEFADVSNMQDGFVSGVTQTDENNGKVWFAEIKSPGAGHNLMRDDGWEKCARVIDAFLDDIQIRTLANHKPSEFEDRKRCSGITEINWICKALSVFKFISSDLSISTHSHGVLQLYDPSYLRVRVAGGVVPWFAHGVVQSKDIGELFKDMGYPSDDQVSTMAMARGYSEKAKLIWSVPPEYVIPPNPDPNDPKLPKPPSGTHRHYLSTPAGHLEVLYALPNHKTIDSPAEESWKSPVLFLHGGFGSANCYSNFLPYALFNSWRFAERGHPVYSLSLRGHGRSWRPSYWALYFTPKQVLADDVAAGLKFIRERHPNAGPTTLVGHSSGGGLSQHVIDSGKGEGVGKLVVLAGIPSFGGQVLFNHGLTWVIGSLYHPRSPLSSTRLVHRAFFSPTYPIGKVQEFEAEMSPFESMSWPSGMMFPFVSRKRLLSKLTKLNARAPLLTIGGAQDKLVSVPIMRRLAHLYAATSVGIHAAGHAVTEKKFRFKDVSSKQDGFVPGVTRTENEREKEQGKIWFAEIKAPGAGHNLMRDDGWERCANVIEAFLDEEL</sequence>